<dbReference type="EMBL" id="JAUIZM010000006">
    <property type="protein sequence ID" value="KAK1379050.1"/>
    <property type="molecule type" value="Genomic_DNA"/>
</dbReference>
<dbReference type="AlphaFoldDB" id="A0AAD8MK35"/>
<evidence type="ECO:0000313" key="4">
    <source>
        <dbReference type="EMBL" id="KAK1379050.1"/>
    </source>
</evidence>
<keyword evidence="2" id="KW-0804">Transcription</keyword>
<keyword evidence="3" id="KW-0809">Transit peptide</keyword>
<keyword evidence="2" id="KW-0806">Transcription termination</keyword>
<comment type="caution">
    <text evidence="4">The sequence shown here is derived from an EMBL/GenBank/DDBJ whole genome shotgun (WGS) entry which is preliminary data.</text>
</comment>
<dbReference type="Pfam" id="PF02536">
    <property type="entry name" value="mTERF"/>
    <property type="match status" value="2"/>
</dbReference>
<protein>
    <submittedName>
        <fullName evidence="4">Transcription termination factor MTERF5, chloroplastic</fullName>
    </submittedName>
</protein>
<dbReference type="PANTHER" id="PTHR13068">
    <property type="entry name" value="CGI-12 PROTEIN-RELATED"/>
    <property type="match status" value="1"/>
</dbReference>
<keyword evidence="2" id="KW-0805">Transcription regulation</keyword>
<dbReference type="GO" id="GO:0006353">
    <property type="term" value="P:DNA-templated transcription termination"/>
    <property type="evidence" value="ECO:0007669"/>
    <property type="project" value="UniProtKB-KW"/>
</dbReference>
<dbReference type="GO" id="GO:0003676">
    <property type="term" value="F:nucleic acid binding"/>
    <property type="evidence" value="ECO:0007669"/>
    <property type="project" value="InterPro"/>
</dbReference>
<comment type="similarity">
    <text evidence="1">Belongs to the mTERF family.</text>
</comment>
<keyword evidence="5" id="KW-1185">Reference proteome</keyword>
<dbReference type="PANTHER" id="PTHR13068:SF173">
    <property type="entry name" value="EMB|CAB62602.1"/>
    <property type="match status" value="1"/>
</dbReference>
<dbReference type="FunFam" id="1.25.70.10:FF:000001">
    <property type="entry name" value="Mitochondrial transcription termination factor-like"/>
    <property type="match status" value="1"/>
</dbReference>
<name>A0AAD8MK35_9APIA</name>
<evidence type="ECO:0000313" key="5">
    <source>
        <dbReference type="Proteomes" id="UP001237642"/>
    </source>
</evidence>
<organism evidence="4 5">
    <name type="scientific">Heracleum sosnowskyi</name>
    <dbReference type="NCBI Taxonomy" id="360622"/>
    <lineage>
        <taxon>Eukaryota</taxon>
        <taxon>Viridiplantae</taxon>
        <taxon>Streptophyta</taxon>
        <taxon>Embryophyta</taxon>
        <taxon>Tracheophyta</taxon>
        <taxon>Spermatophyta</taxon>
        <taxon>Magnoliopsida</taxon>
        <taxon>eudicotyledons</taxon>
        <taxon>Gunneridae</taxon>
        <taxon>Pentapetalae</taxon>
        <taxon>asterids</taxon>
        <taxon>campanulids</taxon>
        <taxon>Apiales</taxon>
        <taxon>Apiaceae</taxon>
        <taxon>Apioideae</taxon>
        <taxon>apioid superclade</taxon>
        <taxon>Tordylieae</taxon>
        <taxon>Tordyliinae</taxon>
        <taxon>Heracleum</taxon>
    </lineage>
</organism>
<evidence type="ECO:0000256" key="1">
    <source>
        <dbReference type="ARBA" id="ARBA00007692"/>
    </source>
</evidence>
<dbReference type="InterPro" id="IPR038538">
    <property type="entry name" value="MTERF_sf"/>
</dbReference>
<proteinExistence type="inferred from homology"/>
<accession>A0AAD8MK35</accession>
<sequence>MITHKFTPYFHHYSLFVLPFRTYTKNTSTTSPQIINFFTNSLGFSPPNAQSLLQRLPGGGLKDLNNPKSVINFFKSLGFSDTQIRNCVYNRPQILSSSIDKTLKPKIQLFQDLGLVDFDLGKFFSWNSELLSRNLAKTIVPCIDMLRPIMDNDKDLVVVISRSNWIFKRDPEKVLKANVGFLMECGIVGSRLSMTLKRQPWILTKNVGDLRELVGRVLEMGFSAESTMLIHAIHTINSMTSETLMRKFRLFRSVGFSEDECSFLFRKMPVLFRASEEKLRVGLLFFMNTAKFDKEVIMRNPTCLMYSMEDRVIPRYKVMEILKSKELLETPPRFVKVLSMKEDVFLDRFISSFPSEAAQLLLAYKERSSKFSEQSEVQQDALHS</sequence>
<dbReference type="SMART" id="SM00733">
    <property type="entry name" value="Mterf"/>
    <property type="match status" value="8"/>
</dbReference>
<evidence type="ECO:0000256" key="2">
    <source>
        <dbReference type="ARBA" id="ARBA00022472"/>
    </source>
</evidence>
<dbReference type="Proteomes" id="UP001237642">
    <property type="component" value="Unassembled WGS sequence"/>
</dbReference>
<gene>
    <name evidence="4" type="ORF">POM88_025794</name>
</gene>
<dbReference type="InterPro" id="IPR003690">
    <property type="entry name" value="MTERF"/>
</dbReference>
<evidence type="ECO:0000256" key="3">
    <source>
        <dbReference type="ARBA" id="ARBA00022946"/>
    </source>
</evidence>
<dbReference type="Gene3D" id="1.25.70.10">
    <property type="entry name" value="Transcription termination factor 3, mitochondrial"/>
    <property type="match status" value="1"/>
</dbReference>
<reference evidence="4" key="1">
    <citation type="submission" date="2023-02" db="EMBL/GenBank/DDBJ databases">
        <title>Genome of toxic invasive species Heracleum sosnowskyi carries increased number of genes despite the absence of recent whole-genome duplications.</title>
        <authorList>
            <person name="Schelkunov M."/>
            <person name="Shtratnikova V."/>
            <person name="Makarenko M."/>
            <person name="Klepikova A."/>
            <person name="Omelchenko D."/>
            <person name="Novikova G."/>
            <person name="Obukhova E."/>
            <person name="Bogdanov V."/>
            <person name="Penin A."/>
            <person name="Logacheva M."/>
        </authorList>
    </citation>
    <scope>NUCLEOTIDE SEQUENCE</scope>
    <source>
        <strain evidence="4">Hsosn_3</strain>
        <tissue evidence="4">Leaf</tissue>
    </source>
</reference>
<reference evidence="4" key="2">
    <citation type="submission" date="2023-05" db="EMBL/GenBank/DDBJ databases">
        <authorList>
            <person name="Schelkunov M.I."/>
        </authorList>
    </citation>
    <scope>NUCLEOTIDE SEQUENCE</scope>
    <source>
        <strain evidence="4">Hsosn_3</strain>
        <tissue evidence="4">Leaf</tissue>
    </source>
</reference>